<evidence type="ECO:0000313" key="3">
    <source>
        <dbReference type="Proteomes" id="UP001054945"/>
    </source>
</evidence>
<accession>A0AAV4SL47</accession>
<name>A0AAV4SL47_CAEEX</name>
<dbReference type="Proteomes" id="UP001054945">
    <property type="component" value="Unassembled WGS sequence"/>
</dbReference>
<protein>
    <submittedName>
        <fullName evidence="2">Uncharacterized protein</fullName>
    </submittedName>
</protein>
<gene>
    <name evidence="2" type="ORF">CEXT_364191</name>
</gene>
<dbReference type="EMBL" id="BPLR01009584">
    <property type="protein sequence ID" value="GIY33032.1"/>
    <property type="molecule type" value="Genomic_DNA"/>
</dbReference>
<evidence type="ECO:0000313" key="2">
    <source>
        <dbReference type="EMBL" id="GIY33032.1"/>
    </source>
</evidence>
<feature type="region of interest" description="Disordered" evidence="1">
    <location>
        <begin position="41"/>
        <end position="61"/>
    </location>
</feature>
<proteinExistence type="predicted"/>
<reference evidence="2 3" key="1">
    <citation type="submission" date="2021-06" db="EMBL/GenBank/DDBJ databases">
        <title>Caerostris extrusa draft genome.</title>
        <authorList>
            <person name="Kono N."/>
            <person name="Arakawa K."/>
        </authorList>
    </citation>
    <scope>NUCLEOTIDE SEQUENCE [LARGE SCALE GENOMIC DNA]</scope>
</reference>
<comment type="caution">
    <text evidence="2">The sequence shown here is derived from an EMBL/GenBank/DDBJ whole genome shotgun (WGS) entry which is preliminary data.</text>
</comment>
<evidence type="ECO:0000256" key="1">
    <source>
        <dbReference type="SAM" id="MobiDB-lite"/>
    </source>
</evidence>
<organism evidence="2 3">
    <name type="scientific">Caerostris extrusa</name>
    <name type="common">Bark spider</name>
    <name type="synonym">Caerostris bankana</name>
    <dbReference type="NCBI Taxonomy" id="172846"/>
    <lineage>
        <taxon>Eukaryota</taxon>
        <taxon>Metazoa</taxon>
        <taxon>Ecdysozoa</taxon>
        <taxon>Arthropoda</taxon>
        <taxon>Chelicerata</taxon>
        <taxon>Arachnida</taxon>
        <taxon>Araneae</taxon>
        <taxon>Araneomorphae</taxon>
        <taxon>Entelegynae</taxon>
        <taxon>Araneoidea</taxon>
        <taxon>Araneidae</taxon>
        <taxon>Caerostris</taxon>
    </lineage>
</organism>
<dbReference type="AlphaFoldDB" id="A0AAV4SL47"/>
<sequence length="86" mass="9629">MTTVIFMKDEISYITGETVRWPTLLEGLLHCKQLGMVYEKSTPGASPGAGKPTPAPGDPITGDWAMAKGIWCRKWRLLRERGEHEE</sequence>
<keyword evidence="3" id="KW-1185">Reference proteome</keyword>